<name>A0A4R5D154_9FLAO</name>
<dbReference type="OrthoDB" id="1376742at2"/>
<keyword evidence="2" id="KW-1185">Reference proteome</keyword>
<evidence type="ECO:0000313" key="2">
    <source>
        <dbReference type="Proteomes" id="UP000294644"/>
    </source>
</evidence>
<comment type="caution">
    <text evidence="1">The sequence shown here is derived from an EMBL/GenBank/DDBJ whole genome shotgun (WGS) entry which is preliminary data.</text>
</comment>
<dbReference type="EMBL" id="SMFN01000006">
    <property type="protein sequence ID" value="TDE05171.1"/>
    <property type="molecule type" value="Genomic_DNA"/>
</dbReference>
<reference evidence="1 2" key="1">
    <citation type="submission" date="2019-03" db="EMBL/GenBank/DDBJ databases">
        <title>Flavobacterium LB-D12 sp. nov., isolated from arctic soil.</title>
        <authorList>
            <person name="Chaudhary D.K."/>
        </authorList>
    </citation>
    <scope>NUCLEOTIDE SEQUENCE [LARGE SCALE GENOMIC DNA]</scope>
    <source>
        <strain evidence="1 2">LB-D12</strain>
    </source>
</reference>
<organism evidence="1 2">
    <name type="scientific">Flavobacterium sandaracinum</name>
    <dbReference type="NCBI Taxonomy" id="2541733"/>
    <lineage>
        <taxon>Bacteria</taxon>
        <taxon>Pseudomonadati</taxon>
        <taxon>Bacteroidota</taxon>
        <taxon>Flavobacteriia</taxon>
        <taxon>Flavobacteriales</taxon>
        <taxon>Flavobacteriaceae</taxon>
        <taxon>Flavobacterium</taxon>
    </lineage>
</organism>
<sequence>MLTKKTIINLNQFKNEIADSRRPKLNKSGSKKLVFNALAVVVFSGVGMAKNVEVKESIKNTSKKRAFAAGECNAAKFVAYVVAKAAGFSHEEAASISYAVYFMCMGLTEAPISQ</sequence>
<dbReference type="RefSeq" id="WP_132065542.1">
    <property type="nucleotide sequence ID" value="NZ_SMFN01000006.1"/>
</dbReference>
<proteinExistence type="predicted"/>
<accession>A0A4R5D154</accession>
<evidence type="ECO:0000313" key="1">
    <source>
        <dbReference type="EMBL" id="TDE05171.1"/>
    </source>
</evidence>
<protein>
    <submittedName>
        <fullName evidence="1">Uncharacterized protein</fullName>
    </submittedName>
</protein>
<dbReference type="AlphaFoldDB" id="A0A4R5D154"/>
<gene>
    <name evidence="1" type="ORF">E0F91_06635</name>
</gene>
<dbReference type="Proteomes" id="UP000294644">
    <property type="component" value="Unassembled WGS sequence"/>
</dbReference>